<dbReference type="PANTHER" id="PTHR39206:SF1">
    <property type="entry name" value="SLL8004 PROTEIN"/>
    <property type="match status" value="1"/>
</dbReference>
<dbReference type="SUPFAM" id="SSF52540">
    <property type="entry name" value="P-loop containing nucleoside triphosphate hydrolases"/>
    <property type="match status" value="1"/>
</dbReference>
<evidence type="ECO:0000256" key="2">
    <source>
        <dbReference type="ARBA" id="ARBA00022840"/>
    </source>
</evidence>
<dbReference type="Proteomes" id="UP000076088">
    <property type="component" value="Chromosome"/>
</dbReference>
<dbReference type="EMBL" id="CP013344">
    <property type="protein sequence ID" value="AMU89499.1"/>
    <property type="molecule type" value="Genomic_DNA"/>
</dbReference>
<evidence type="ECO:0000313" key="5">
    <source>
        <dbReference type="Proteomes" id="UP000076088"/>
    </source>
</evidence>
<evidence type="ECO:0000256" key="1">
    <source>
        <dbReference type="ARBA" id="ARBA00022741"/>
    </source>
</evidence>
<dbReference type="InterPro" id="IPR010488">
    <property type="entry name" value="Zeta_toxin_domain"/>
</dbReference>
<gene>
    <name evidence="4" type="ORF">ATM17_10700</name>
</gene>
<dbReference type="InterPro" id="IPR027417">
    <property type="entry name" value="P-loop_NTPase"/>
</dbReference>
<keyword evidence="5" id="KW-1185">Reference proteome</keyword>
<evidence type="ECO:0000313" key="4">
    <source>
        <dbReference type="EMBL" id="AMU89499.1"/>
    </source>
</evidence>
<feature type="domain" description="Zeta toxin" evidence="3">
    <location>
        <begin position="10"/>
        <end position="196"/>
    </location>
</feature>
<keyword evidence="1" id="KW-0547">Nucleotide-binding</keyword>
<keyword evidence="2" id="KW-0067">ATP-binding</keyword>
<dbReference type="GO" id="GO:0005524">
    <property type="term" value="F:ATP binding"/>
    <property type="evidence" value="ECO:0007669"/>
    <property type="project" value="UniProtKB-KW"/>
</dbReference>
<dbReference type="KEGG" id="smaz:LH19_09130"/>
<dbReference type="AlphaFoldDB" id="A0AAC8Z0Q3"/>
<organism evidence="4 5">
    <name type="scientific">Sphingopyxis macrogoltabida</name>
    <name type="common">Sphingomonas macrogoltabidus</name>
    <dbReference type="NCBI Taxonomy" id="33050"/>
    <lineage>
        <taxon>Bacteria</taxon>
        <taxon>Pseudomonadati</taxon>
        <taxon>Pseudomonadota</taxon>
        <taxon>Alphaproteobacteria</taxon>
        <taxon>Sphingomonadales</taxon>
        <taxon>Sphingomonadaceae</taxon>
        <taxon>Sphingopyxis</taxon>
    </lineage>
</organism>
<name>A0AAC8Z0Q3_SPHMC</name>
<dbReference type="RefSeq" id="WP_054727189.1">
    <property type="nucleotide sequence ID" value="NZ_CP009429.1"/>
</dbReference>
<reference evidence="4 5" key="2">
    <citation type="journal article" date="2016" name="Genome Announc.">
        <title>Complete Genome Sequence of Sphingopyxis macrogoltabida Strain 203N (NBRC 111659), a Polyethylene Glycol Degrader.</title>
        <authorList>
            <person name="Ohtsubo Y."/>
            <person name="Nonoyama S."/>
            <person name="Nagata Y."/>
            <person name="Numata M."/>
            <person name="Tsuchikane K."/>
            <person name="Hosoyama A."/>
            <person name="Yamazoe A."/>
            <person name="Tsuda M."/>
            <person name="Fujita N."/>
            <person name="Kawai F."/>
        </authorList>
    </citation>
    <scope>NUCLEOTIDE SEQUENCE [LARGE SCALE GENOMIC DNA]</scope>
    <source>
        <strain evidence="4 5">203N</strain>
    </source>
</reference>
<dbReference type="PANTHER" id="PTHR39206">
    <property type="entry name" value="SLL8004 PROTEIN"/>
    <property type="match status" value="1"/>
</dbReference>
<accession>A0AAC8Z0Q3</accession>
<dbReference type="Pfam" id="PF06414">
    <property type="entry name" value="Zeta_toxin"/>
    <property type="match status" value="1"/>
</dbReference>
<proteinExistence type="predicted"/>
<reference evidence="5" key="1">
    <citation type="submission" date="2015-11" db="EMBL/GenBank/DDBJ databases">
        <title>Complete genome sequence of a polyethylene-glycol degrader Sphingopyxis macrogoltabida 203N (NBRC 111659).</title>
        <authorList>
            <person name="Yoshiyuki O."/>
            <person name="Shouta N."/>
            <person name="Nagata Y."/>
            <person name="Numata M."/>
            <person name="Tsuchikane K."/>
            <person name="Hosoyama A."/>
            <person name="Yamazoe A."/>
            <person name="Tsuda M."/>
            <person name="Fujita N."/>
            <person name="Kawai F."/>
        </authorList>
    </citation>
    <scope>NUCLEOTIDE SEQUENCE [LARGE SCALE GENOMIC DNA]</scope>
    <source>
        <strain evidence="5">203N</strain>
    </source>
</reference>
<evidence type="ECO:0000259" key="3">
    <source>
        <dbReference type="Pfam" id="PF06414"/>
    </source>
</evidence>
<dbReference type="GO" id="GO:0016301">
    <property type="term" value="F:kinase activity"/>
    <property type="evidence" value="ECO:0007669"/>
    <property type="project" value="InterPro"/>
</dbReference>
<dbReference type="Gene3D" id="3.40.50.300">
    <property type="entry name" value="P-loop containing nucleotide triphosphate hydrolases"/>
    <property type="match status" value="1"/>
</dbReference>
<protein>
    <submittedName>
        <fullName evidence="4">Toxin</fullName>
    </submittedName>
</protein>
<sequence length="246" mass="27033">MTQLSAAVEQILDAQKRTKKPLAIILAGHNGSGKSTMWRKSLSGQLQIPLLNADRMMLSILPEADSSGALVDWAQALRDTDLGWMQVAQSGVKAFAAHAMAAKVPFAMETVFSHWDIQEDGTVKSKIDLITDLQDAGYFVLLLFVGLANVDLSVLRVMSRVADNGHNVPQDKLVQRFPRTQLAIREAAKVADATIFTDNSRDEKRAFTVSRVQLGEEAIFDLRAEGRIVAPVILEWLEKVSPVDVP</sequence>